<feature type="domain" description="F-box" evidence="1">
    <location>
        <begin position="8"/>
        <end position="51"/>
    </location>
</feature>
<proteinExistence type="predicted"/>
<protein>
    <recommendedName>
        <fullName evidence="1">F-box domain-containing protein</fullName>
    </recommendedName>
</protein>
<accession>A0A6G1E2B1</accession>
<dbReference type="Pfam" id="PF00646">
    <property type="entry name" value="F-box"/>
    <property type="match status" value="1"/>
</dbReference>
<comment type="caution">
    <text evidence="2">The sequence shown here is derived from an EMBL/GenBank/DDBJ whole genome shotgun (WGS) entry which is preliminary data.</text>
</comment>
<dbReference type="InterPro" id="IPR036047">
    <property type="entry name" value="F-box-like_dom_sf"/>
</dbReference>
<evidence type="ECO:0000259" key="1">
    <source>
        <dbReference type="Pfam" id="PF00646"/>
    </source>
</evidence>
<name>A0A6G1E2B1_9ORYZ</name>
<dbReference type="AlphaFoldDB" id="A0A6G1E2B1"/>
<dbReference type="PANTHER" id="PTHR32133">
    <property type="entry name" value="OS07G0120400 PROTEIN"/>
    <property type="match status" value="1"/>
</dbReference>
<dbReference type="InterPro" id="IPR001810">
    <property type="entry name" value="F-box_dom"/>
</dbReference>
<reference evidence="2 3" key="1">
    <citation type="submission" date="2019-11" db="EMBL/GenBank/DDBJ databases">
        <title>Whole genome sequence of Oryza granulata.</title>
        <authorList>
            <person name="Li W."/>
        </authorList>
    </citation>
    <scope>NUCLEOTIDE SEQUENCE [LARGE SCALE GENOMIC DNA]</scope>
    <source>
        <strain evidence="3">cv. Menghai</strain>
        <tissue evidence="2">Leaf</tissue>
    </source>
</reference>
<organism evidence="2 3">
    <name type="scientific">Oryza meyeriana var. granulata</name>
    <dbReference type="NCBI Taxonomy" id="110450"/>
    <lineage>
        <taxon>Eukaryota</taxon>
        <taxon>Viridiplantae</taxon>
        <taxon>Streptophyta</taxon>
        <taxon>Embryophyta</taxon>
        <taxon>Tracheophyta</taxon>
        <taxon>Spermatophyta</taxon>
        <taxon>Magnoliopsida</taxon>
        <taxon>Liliopsida</taxon>
        <taxon>Poales</taxon>
        <taxon>Poaceae</taxon>
        <taxon>BOP clade</taxon>
        <taxon>Oryzoideae</taxon>
        <taxon>Oryzeae</taxon>
        <taxon>Oryzinae</taxon>
        <taxon>Oryza</taxon>
        <taxon>Oryza meyeriana</taxon>
    </lineage>
</organism>
<keyword evidence="3" id="KW-1185">Reference proteome</keyword>
<dbReference type="SUPFAM" id="SSF81383">
    <property type="entry name" value="F-box domain"/>
    <property type="match status" value="1"/>
</dbReference>
<dbReference type="OrthoDB" id="687793at2759"/>
<gene>
    <name evidence="2" type="ORF">E2562_026184</name>
</gene>
<sequence length="107" mass="12454">MVPLRPPLELVDNVVAEILLRLPLDEPTCLVRTSLACKRWCRVIAKPRCYREFHRTPPPFSSLHNSYINDDSSPLFIPTAVIPCPQPAFDYRNWWVIDCCHCRVLLH</sequence>
<evidence type="ECO:0000313" key="3">
    <source>
        <dbReference type="Proteomes" id="UP000479710"/>
    </source>
</evidence>
<dbReference type="EMBL" id="SPHZ02000005">
    <property type="protein sequence ID" value="KAF0918811.1"/>
    <property type="molecule type" value="Genomic_DNA"/>
</dbReference>
<evidence type="ECO:0000313" key="2">
    <source>
        <dbReference type="EMBL" id="KAF0918811.1"/>
    </source>
</evidence>
<dbReference type="Proteomes" id="UP000479710">
    <property type="component" value="Unassembled WGS sequence"/>
</dbReference>